<feature type="region of interest" description="Disordered" evidence="4">
    <location>
        <begin position="253"/>
        <end position="275"/>
    </location>
</feature>
<dbReference type="CDD" id="cd00141">
    <property type="entry name" value="NT_POLXc"/>
    <property type="match status" value="1"/>
</dbReference>
<feature type="domain" description="BRCT" evidence="5">
    <location>
        <begin position="286"/>
        <end position="384"/>
    </location>
</feature>
<feature type="compositionally biased region" description="Basic and acidic residues" evidence="4">
    <location>
        <begin position="404"/>
        <end position="413"/>
    </location>
</feature>
<dbReference type="InterPro" id="IPR018944">
    <property type="entry name" value="DNA_pol_lambd_fingers_domain"/>
</dbReference>
<name>A0A9K3M5V6_9STRA</name>
<dbReference type="Pfam" id="PF10391">
    <property type="entry name" value="DNA_pol_lambd_f"/>
    <property type="match status" value="1"/>
</dbReference>
<dbReference type="GO" id="GO:0003677">
    <property type="term" value="F:DNA binding"/>
    <property type="evidence" value="ECO:0007669"/>
    <property type="project" value="InterPro"/>
</dbReference>
<dbReference type="InterPro" id="IPR010996">
    <property type="entry name" value="HHH_MUS81"/>
</dbReference>
<dbReference type="GO" id="GO:0006303">
    <property type="term" value="P:double-strand break repair via nonhomologous end joining"/>
    <property type="evidence" value="ECO:0007669"/>
    <property type="project" value="TreeGrafter"/>
</dbReference>
<accession>A0A9K3M5V6</accession>
<dbReference type="Proteomes" id="UP000693970">
    <property type="component" value="Unassembled WGS sequence"/>
</dbReference>
<reference evidence="6" key="2">
    <citation type="submission" date="2021-04" db="EMBL/GenBank/DDBJ databases">
        <authorList>
            <person name="Podell S."/>
        </authorList>
    </citation>
    <scope>NUCLEOTIDE SEQUENCE</scope>
    <source>
        <strain evidence="6">Hildebrandi</strain>
    </source>
</reference>
<feature type="region of interest" description="Disordered" evidence="4">
    <location>
        <begin position="388"/>
        <end position="431"/>
    </location>
</feature>
<evidence type="ECO:0000259" key="5">
    <source>
        <dbReference type="PROSITE" id="PS50172"/>
    </source>
</evidence>
<dbReference type="Pfam" id="PF14791">
    <property type="entry name" value="DNA_pol_B_thumb"/>
    <property type="match status" value="1"/>
</dbReference>
<dbReference type="GO" id="GO:0003887">
    <property type="term" value="F:DNA-directed DNA polymerase activity"/>
    <property type="evidence" value="ECO:0007669"/>
    <property type="project" value="InterPro"/>
</dbReference>
<dbReference type="PANTHER" id="PTHR11276">
    <property type="entry name" value="DNA POLYMERASE TYPE-X FAMILY MEMBER"/>
    <property type="match status" value="1"/>
</dbReference>
<feature type="compositionally biased region" description="Basic and acidic residues" evidence="4">
    <location>
        <begin position="253"/>
        <end position="263"/>
    </location>
</feature>
<dbReference type="PROSITE" id="PS50172">
    <property type="entry name" value="BRCT"/>
    <property type="match status" value="1"/>
</dbReference>
<proteinExistence type="predicted"/>
<dbReference type="EMBL" id="JAGRRH010000001">
    <property type="protein sequence ID" value="KAG7374708.1"/>
    <property type="molecule type" value="Genomic_DNA"/>
</dbReference>
<dbReference type="InterPro" id="IPR002054">
    <property type="entry name" value="DNA-dir_DNA_pol_X"/>
</dbReference>
<evidence type="ECO:0000256" key="3">
    <source>
        <dbReference type="PIRSR" id="PIRSR622312-50"/>
    </source>
</evidence>
<dbReference type="InterPro" id="IPR029398">
    <property type="entry name" value="PolB_thumb"/>
</dbReference>
<reference evidence="6" key="1">
    <citation type="journal article" date="2021" name="Sci. Rep.">
        <title>Diploid genomic architecture of Nitzschia inconspicua, an elite biomass production diatom.</title>
        <authorList>
            <person name="Oliver A."/>
            <person name="Podell S."/>
            <person name="Pinowska A."/>
            <person name="Traller J.C."/>
            <person name="Smith S.R."/>
            <person name="McClure R."/>
            <person name="Beliaev A."/>
            <person name="Bohutskyi P."/>
            <person name="Hill E.A."/>
            <person name="Rabines A."/>
            <person name="Zheng H."/>
            <person name="Allen L.Z."/>
            <person name="Kuo A."/>
            <person name="Grigoriev I.V."/>
            <person name="Allen A.E."/>
            <person name="Hazlebeck D."/>
            <person name="Allen E.E."/>
        </authorList>
    </citation>
    <scope>NUCLEOTIDE SEQUENCE</scope>
    <source>
        <strain evidence="6">Hildebrandi</strain>
    </source>
</reference>
<dbReference type="InterPro" id="IPR001357">
    <property type="entry name" value="BRCT_dom"/>
</dbReference>
<dbReference type="InterPro" id="IPR022312">
    <property type="entry name" value="DNA_pol_X"/>
</dbReference>
<feature type="region of interest" description="Disordered" evidence="4">
    <location>
        <begin position="92"/>
        <end position="117"/>
    </location>
</feature>
<keyword evidence="2" id="KW-0235">DNA replication</keyword>
<dbReference type="GO" id="GO:0005634">
    <property type="term" value="C:nucleus"/>
    <property type="evidence" value="ECO:0007669"/>
    <property type="project" value="TreeGrafter"/>
</dbReference>
<keyword evidence="1" id="KW-0237">DNA synthesis</keyword>
<evidence type="ECO:0000256" key="4">
    <source>
        <dbReference type="SAM" id="MobiDB-lite"/>
    </source>
</evidence>
<evidence type="ECO:0000313" key="6">
    <source>
        <dbReference type="EMBL" id="KAG7374708.1"/>
    </source>
</evidence>
<feature type="region of interest" description="Disordered" evidence="4">
    <location>
        <begin position="172"/>
        <end position="199"/>
    </location>
</feature>
<evidence type="ECO:0000313" key="7">
    <source>
        <dbReference type="Proteomes" id="UP000693970"/>
    </source>
</evidence>
<dbReference type="Pfam" id="PF14716">
    <property type="entry name" value="HHH_8"/>
    <property type="match status" value="1"/>
</dbReference>
<comment type="caution">
    <text evidence="6">The sequence shown here is derived from an EMBL/GenBank/DDBJ whole genome shotgun (WGS) entry which is preliminary data.</text>
</comment>
<dbReference type="OrthoDB" id="44375at2759"/>
<protein>
    <submittedName>
        <fullName evidence="6">DNA polymerase beta palm domain containing protein</fullName>
    </submittedName>
</protein>
<keyword evidence="7" id="KW-1185">Reference proteome</keyword>
<dbReference type="AlphaFoldDB" id="A0A9K3M5V6"/>
<gene>
    <name evidence="6" type="ORF">IV203_013803</name>
</gene>
<dbReference type="PANTHER" id="PTHR11276:SF28">
    <property type="entry name" value="DNA POLYMERASE LAMBDA"/>
    <property type="match status" value="1"/>
</dbReference>
<dbReference type="SMART" id="SM00483">
    <property type="entry name" value="POLXc"/>
    <property type="match status" value="1"/>
</dbReference>
<organism evidence="6 7">
    <name type="scientific">Nitzschia inconspicua</name>
    <dbReference type="NCBI Taxonomy" id="303405"/>
    <lineage>
        <taxon>Eukaryota</taxon>
        <taxon>Sar</taxon>
        <taxon>Stramenopiles</taxon>
        <taxon>Ochrophyta</taxon>
        <taxon>Bacillariophyta</taxon>
        <taxon>Bacillariophyceae</taxon>
        <taxon>Bacillariophycidae</taxon>
        <taxon>Bacillariales</taxon>
        <taxon>Bacillariaceae</taxon>
        <taxon>Nitzschia</taxon>
    </lineage>
</organism>
<feature type="active site" description="Nucleophile; Schiff-base intermediate with DNA; for 5'-dRP lyase activity" evidence="3">
    <location>
        <position position="501"/>
    </location>
</feature>
<dbReference type="Pfam" id="PF14792">
    <property type="entry name" value="DNA_pol_B_palm"/>
    <property type="match status" value="1"/>
</dbReference>
<evidence type="ECO:0000256" key="1">
    <source>
        <dbReference type="ARBA" id="ARBA00022634"/>
    </source>
</evidence>
<sequence>MPSSSFDCLGLRPVIHNGKSKHTKQTNGSKIDEIDIKSSSCCCSNVILLGKTPIKDPSSEKMDDENDDEVIVGRMQLLSSLLAACGCDTNNDDDQQDETSQHQQPHKTRNGSSTGIRTDIISSKRCQDCRDMFHWTSHALSRRMLRLQNKGTVLQVRGKHAIVSVNGTSIYSSITSEKGDDDDNDNNNGGGDWSQPPINLRRGDMLQIRPRSGNGCIEFTVVPVQFVTPRHDYKSDETSHQLTHKNVVTVTTKEKTLQSEKSENSTSNTNRESKVDALPDEAMLAESKKEFPTNVFFVPSGHDFYAHRRQILQQKLEELGAVFVKKIWDADLIVISGSVRSIAIVAKHCKVLDSKLQKHLEKHKTVQCLLPSWADDCISSKQLLLPPGRKHVSPHFRSNASPPRKRDDDKKADTSNNKRQRLSEQSSRKPFPRNVKCAEVFKQLSNLHQDMPLLDMDQWKSYCFRIAAGRLLHLDFEVDSDPATLLRLRGIKGFGKSVVDKIEEILKTGTVSRIQEFQQHPERLAMKNLTDIWGVGRVKAKDLMALGYHDIHDVRSGLKRESGISKMQLDRNQLVGVDCYEDILSRMNRDEVEQIKEAVEKAVQRLFPGGEVTVQGSYRRGKRTCGDVDIHITHRSFHEEIPDQALGKIIDVLWNQGHIAYHLTVVNGMSRGMRVEDFERHSVFVPPSAWKSAKHRKHYTTEHNSFWMGCFYSPIHKTTRRRVDIKFYPYRERAFATVYFTGNGFLNRSMRLWAKRVFSWRLNDHGLFDLNNGLKRVMEASTEEEIFEKLNLVYKHPHERDSFDALEPKREILEENGVLDGDVVMQMQLSEKEFQQEESSFVWVD</sequence>
<dbReference type="InterPro" id="IPR028207">
    <property type="entry name" value="DNA_pol_B_palm_palm"/>
</dbReference>
<evidence type="ECO:0000256" key="2">
    <source>
        <dbReference type="ARBA" id="ARBA00022705"/>
    </source>
</evidence>